<organism evidence="3 4">
    <name type="scientific">Albidovulum inexpectatum</name>
    <dbReference type="NCBI Taxonomy" id="196587"/>
    <lineage>
        <taxon>Bacteria</taxon>
        <taxon>Pseudomonadati</taxon>
        <taxon>Pseudomonadota</taxon>
        <taxon>Alphaproteobacteria</taxon>
        <taxon>Rhodobacterales</taxon>
        <taxon>Paracoccaceae</taxon>
        <taxon>Albidovulum</taxon>
    </lineage>
</organism>
<sequence>MRELRLMLHGPLDVSHEDVPSPTPEEDDEDEEDLIWMMVRDLPGDSVPLQRMRSLCLQLANIRRQRQEAQNRRRQQVKELEQTLECSLNLLDLRMT</sequence>
<protein>
    <submittedName>
        <fullName evidence="3">Uncharacterized protein</fullName>
    </submittedName>
</protein>
<evidence type="ECO:0000313" key="3">
    <source>
        <dbReference type="EMBL" id="PPB81884.1"/>
    </source>
</evidence>
<dbReference type="AlphaFoldDB" id="A0A2S5JK55"/>
<feature type="region of interest" description="Disordered" evidence="2">
    <location>
        <begin position="1"/>
        <end position="30"/>
    </location>
</feature>
<accession>A0A2S5JK55</accession>
<comment type="caution">
    <text evidence="3">The sequence shown here is derived from an EMBL/GenBank/DDBJ whole genome shotgun (WGS) entry which is preliminary data.</text>
</comment>
<dbReference type="EMBL" id="PRDS01000002">
    <property type="protein sequence ID" value="PPB81884.1"/>
    <property type="molecule type" value="Genomic_DNA"/>
</dbReference>
<feature type="coiled-coil region" evidence="1">
    <location>
        <begin position="52"/>
        <end position="79"/>
    </location>
</feature>
<gene>
    <name evidence="3" type="ORF">LV82_01101</name>
</gene>
<dbReference type="Proteomes" id="UP000239736">
    <property type="component" value="Unassembled WGS sequence"/>
</dbReference>
<reference evidence="3 4" key="1">
    <citation type="submission" date="2018-01" db="EMBL/GenBank/DDBJ databases">
        <title>Genomic Encyclopedia of Archaeal and Bacterial Type Strains, Phase II (KMG-II): from individual species to whole genera.</title>
        <authorList>
            <person name="Goeker M."/>
        </authorList>
    </citation>
    <scope>NUCLEOTIDE SEQUENCE [LARGE SCALE GENOMIC DNA]</scope>
    <source>
        <strain evidence="3 4">DSM 12048</strain>
    </source>
</reference>
<evidence type="ECO:0000256" key="2">
    <source>
        <dbReference type="SAM" id="MobiDB-lite"/>
    </source>
</evidence>
<keyword evidence="1" id="KW-0175">Coiled coil</keyword>
<evidence type="ECO:0000313" key="4">
    <source>
        <dbReference type="Proteomes" id="UP000239736"/>
    </source>
</evidence>
<proteinExistence type="predicted"/>
<name>A0A2S5JK55_9RHOB</name>
<keyword evidence="4" id="KW-1185">Reference proteome</keyword>
<evidence type="ECO:0000256" key="1">
    <source>
        <dbReference type="SAM" id="Coils"/>
    </source>
</evidence>